<keyword evidence="1" id="KW-1133">Transmembrane helix</keyword>
<keyword evidence="3" id="KW-0378">Hydrolase</keyword>
<dbReference type="GO" id="GO:0008233">
    <property type="term" value="F:peptidase activity"/>
    <property type="evidence" value="ECO:0007669"/>
    <property type="project" value="UniProtKB-KW"/>
</dbReference>
<proteinExistence type="predicted"/>
<keyword evidence="1" id="KW-0472">Membrane</keyword>
<feature type="chain" id="PRO_5016259956" evidence="2">
    <location>
        <begin position="27"/>
        <end position="127"/>
    </location>
</feature>
<evidence type="ECO:0000256" key="2">
    <source>
        <dbReference type="SAM" id="SignalP"/>
    </source>
</evidence>
<gene>
    <name evidence="3" type="ORF">Pyn_09992</name>
</gene>
<keyword evidence="1" id="KW-0812">Transmembrane</keyword>
<keyword evidence="2" id="KW-0732">Signal</keyword>
<evidence type="ECO:0000256" key="1">
    <source>
        <dbReference type="SAM" id="Phobius"/>
    </source>
</evidence>
<feature type="transmembrane region" description="Helical" evidence="1">
    <location>
        <begin position="82"/>
        <end position="100"/>
    </location>
</feature>
<keyword evidence="3" id="KW-0645">Protease</keyword>
<comment type="caution">
    <text evidence="3">The sequence shown here is derived from an EMBL/GenBank/DDBJ whole genome shotgun (WGS) entry which is preliminary data.</text>
</comment>
<reference evidence="3 4" key="1">
    <citation type="submission" date="2018-02" db="EMBL/GenBank/DDBJ databases">
        <title>Draft genome of wild Prunus yedoensis var. nudiflora.</title>
        <authorList>
            <person name="Baek S."/>
            <person name="Kim J.-H."/>
            <person name="Choi K."/>
            <person name="Kim G.-B."/>
            <person name="Cho A."/>
            <person name="Jang H."/>
            <person name="Shin C.-H."/>
            <person name="Yu H.-J."/>
            <person name="Mun J.-H."/>
        </authorList>
    </citation>
    <scope>NUCLEOTIDE SEQUENCE [LARGE SCALE GENOMIC DNA]</scope>
    <source>
        <strain evidence="4">cv. Jeju island</strain>
        <tissue evidence="3">Leaf</tissue>
    </source>
</reference>
<feature type="transmembrane region" description="Helical" evidence="1">
    <location>
        <begin position="56"/>
        <end position="75"/>
    </location>
</feature>
<dbReference type="GO" id="GO:0006508">
    <property type="term" value="P:proteolysis"/>
    <property type="evidence" value="ECO:0007669"/>
    <property type="project" value="UniProtKB-KW"/>
</dbReference>
<dbReference type="EMBL" id="PJQY01002434">
    <property type="protein sequence ID" value="PQP93782.1"/>
    <property type="molecule type" value="Genomic_DNA"/>
</dbReference>
<evidence type="ECO:0000313" key="3">
    <source>
        <dbReference type="EMBL" id="PQP93782.1"/>
    </source>
</evidence>
<dbReference type="Proteomes" id="UP000250321">
    <property type="component" value="Unassembled WGS sequence"/>
</dbReference>
<feature type="signal peptide" evidence="2">
    <location>
        <begin position="1"/>
        <end position="26"/>
    </location>
</feature>
<accession>A0A314XIR0</accession>
<dbReference type="OrthoDB" id="1712063at2759"/>
<name>A0A314XIR0_PRUYE</name>
<sequence>MRYSRQRQRQLSKMLLLALQQIGGLLSPPIVVYSPRVLPVYVYDANADCGKNVSAAFLVLHGIALVTEGWGVVAILKFLPPFAGASLSAITLVVAFGFAFSRPCLTLKIPPLCVMGQEILCSPEQMS</sequence>
<dbReference type="STRING" id="2094558.A0A314XIR0"/>
<protein>
    <submittedName>
        <fullName evidence="3">Calpain-type cysteine protease family isoform 5</fullName>
    </submittedName>
</protein>
<dbReference type="AlphaFoldDB" id="A0A314XIR0"/>
<organism evidence="3 4">
    <name type="scientific">Prunus yedoensis var. nudiflora</name>
    <dbReference type="NCBI Taxonomy" id="2094558"/>
    <lineage>
        <taxon>Eukaryota</taxon>
        <taxon>Viridiplantae</taxon>
        <taxon>Streptophyta</taxon>
        <taxon>Embryophyta</taxon>
        <taxon>Tracheophyta</taxon>
        <taxon>Spermatophyta</taxon>
        <taxon>Magnoliopsida</taxon>
        <taxon>eudicotyledons</taxon>
        <taxon>Gunneridae</taxon>
        <taxon>Pentapetalae</taxon>
        <taxon>rosids</taxon>
        <taxon>fabids</taxon>
        <taxon>Rosales</taxon>
        <taxon>Rosaceae</taxon>
        <taxon>Amygdaloideae</taxon>
        <taxon>Amygdaleae</taxon>
        <taxon>Prunus</taxon>
    </lineage>
</organism>
<evidence type="ECO:0000313" key="4">
    <source>
        <dbReference type="Proteomes" id="UP000250321"/>
    </source>
</evidence>
<keyword evidence="4" id="KW-1185">Reference proteome</keyword>